<keyword evidence="2" id="KW-1185">Reference proteome</keyword>
<sequence>MPAAALSCCEYARRRPPPLMYMKQFDRISKRQLALVESYRVAQAEHCKLGRSSMALLLEANKAFAAGLGSLEPESWQTGLEDCGDFYMHRWKETLYQRTFGRMHENRRPRVSLKFLTDAISGLLGGTLEAEQAQELFSLLEINADSKALTVDEFCVLCALAERFYYRKNLRSLTEETQQMQRGILEAADFHRLSIRLHGINILPSLSRFLDRLVEA</sequence>
<evidence type="ECO:0008006" key="3">
    <source>
        <dbReference type="Google" id="ProtNLM"/>
    </source>
</evidence>
<feature type="non-terminal residue" evidence="1">
    <location>
        <position position="216"/>
    </location>
</feature>
<name>A0A1S8WUP7_OPIVI</name>
<dbReference type="AlphaFoldDB" id="A0A1S8WUP7"/>
<evidence type="ECO:0000313" key="1">
    <source>
        <dbReference type="EMBL" id="OON18091.1"/>
    </source>
</evidence>
<gene>
    <name evidence="1" type="ORF">X801_06062</name>
</gene>
<dbReference type="Proteomes" id="UP000243686">
    <property type="component" value="Unassembled WGS sequence"/>
</dbReference>
<proteinExistence type="predicted"/>
<reference evidence="1 2" key="1">
    <citation type="submission" date="2015-03" db="EMBL/GenBank/DDBJ databases">
        <title>Draft genome of the nematode, Opisthorchis viverrini.</title>
        <authorList>
            <person name="Mitreva M."/>
        </authorList>
    </citation>
    <scope>NUCLEOTIDE SEQUENCE [LARGE SCALE GENOMIC DNA]</scope>
    <source>
        <strain evidence="1">Khon Kaen</strain>
    </source>
</reference>
<evidence type="ECO:0000313" key="2">
    <source>
        <dbReference type="Proteomes" id="UP000243686"/>
    </source>
</evidence>
<organism evidence="1 2">
    <name type="scientific">Opisthorchis viverrini</name>
    <name type="common">Southeast Asian liver fluke</name>
    <dbReference type="NCBI Taxonomy" id="6198"/>
    <lineage>
        <taxon>Eukaryota</taxon>
        <taxon>Metazoa</taxon>
        <taxon>Spiralia</taxon>
        <taxon>Lophotrochozoa</taxon>
        <taxon>Platyhelminthes</taxon>
        <taxon>Trematoda</taxon>
        <taxon>Digenea</taxon>
        <taxon>Opisthorchiida</taxon>
        <taxon>Opisthorchiata</taxon>
        <taxon>Opisthorchiidae</taxon>
        <taxon>Opisthorchis</taxon>
    </lineage>
</organism>
<protein>
    <recommendedName>
        <fullName evidence="3">EF-hand domain-containing protein</fullName>
    </recommendedName>
</protein>
<accession>A0A1S8WUP7</accession>
<dbReference type="PANTHER" id="PTHR36696">
    <property type="entry name" value="AGAP012002-PA"/>
    <property type="match status" value="1"/>
</dbReference>
<dbReference type="PANTHER" id="PTHR36696:SF1">
    <property type="entry name" value="EF-HAND DOMAIN-CONTAINING PROTEIN"/>
    <property type="match status" value="1"/>
</dbReference>
<dbReference type="EMBL" id="KV894553">
    <property type="protein sequence ID" value="OON18091.1"/>
    <property type="molecule type" value="Genomic_DNA"/>
</dbReference>